<evidence type="ECO:0000259" key="1">
    <source>
        <dbReference type="Pfam" id="PF08241"/>
    </source>
</evidence>
<sequence>MEIKERIKNYWDKRCEDFTNLRISELNSEQRDLWLNIISSKLDNTKKLDILDIGTGSGFLAILMASLGHNVTGIDLSPHMIDSAKNLSKNLGYNINFKTMDAENLDFPNESFDVILSRNLTWTLPNVENAYTQWYRVLRPNGILMNFDANYGNTSFYEETKKINKDNVHKNVDSKLLKECDNIKNDLLISFKNRPFWDIEFLTSLGFECSCDYTNINDKLHGSKDKFCNPTKMFALYCIK</sequence>
<keyword evidence="2" id="KW-0808">Transferase</keyword>
<evidence type="ECO:0000313" key="2">
    <source>
        <dbReference type="EMBL" id="CUN82721.1"/>
    </source>
</evidence>
<dbReference type="CDD" id="cd02440">
    <property type="entry name" value="AdoMet_MTases"/>
    <property type="match status" value="1"/>
</dbReference>
<accession>A0ABM9UPS8</accession>
<dbReference type="GO" id="GO:0032259">
    <property type="term" value="P:methylation"/>
    <property type="evidence" value="ECO:0007669"/>
    <property type="project" value="UniProtKB-KW"/>
</dbReference>
<dbReference type="EMBL" id="CYZR01000003">
    <property type="protein sequence ID" value="CUN82721.1"/>
    <property type="molecule type" value="Genomic_DNA"/>
</dbReference>
<keyword evidence="2" id="KW-0489">Methyltransferase</keyword>
<dbReference type="InterPro" id="IPR029063">
    <property type="entry name" value="SAM-dependent_MTases_sf"/>
</dbReference>
<dbReference type="Pfam" id="PF08241">
    <property type="entry name" value="Methyltransf_11"/>
    <property type="match status" value="1"/>
</dbReference>
<dbReference type="PANTHER" id="PTHR43591">
    <property type="entry name" value="METHYLTRANSFERASE"/>
    <property type="match status" value="1"/>
</dbReference>
<dbReference type="InterPro" id="IPR013216">
    <property type="entry name" value="Methyltransf_11"/>
</dbReference>
<name>A0ABM9UPS8_SARVE</name>
<reference evidence="2 3" key="1">
    <citation type="submission" date="2015-09" db="EMBL/GenBank/DDBJ databases">
        <authorList>
            <consortium name="Pathogen Informatics"/>
        </authorList>
    </citation>
    <scope>NUCLEOTIDE SEQUENCE [LARGE SCALE GENOMIC DNA]</scope>
    <source>
        <strain evidence="2 3">2789STDY5834858</strain>
    </source>
</reference>
<organism evidence="2 3">
    <name type="scientific">Sarcina ventriculi</name>
    <name type="common">Clostridium ventriculi</name>
    <dbReference type="NCBI Taxonomy" id="1267"/>
    <lineage>
        <taxon>Bacteria</taxon>
        <taxon>Bacillati</taxon>
        <taxon>Bacillota</taxon>
        <taxon>Clostridia</taxon>
        <taxon>Eubacteriales</taxon>
        <taxon>Clostridiaceae</taxon>
        <taxon>Sarcina</taxon>
    </lineage>
</organism>
<dbReference type="EC" id="2.1.1.-" evidence="2"/>
<dbReference type="RefSeq" id="WP_055258597.1">
    <property type="nucleotide sequence ID" value="NZ_CABIXL010000003.1"/>
</dbReference>
<dbReference type="GO" id="GO:0008168">
    <property type="term" value="F:methyltransferase activity"/>
    <property type="evidence" value="ECO:0007669"/>
    <property type="project" value="UniProtKB-KW"/>
</dbReference>
<comment type="caution">
    <text evidence="2">The sequence shown here is derived from an EMBL/GenBank/DDBJ whole genome shotgun (WGS) entry which is preliminary data.</text>
</comment>
<dbReference type="Gene3D" id="3.40.50.150">
    <property type="entry name" value="Vaccinia Virus protein VP39"/>
    <property type="match status" value="1"/>
</dbReference>
<dbReference type="Proteomes" id="UP000095488">
    <property type="component" value="Unassembled WGS sequence"/>
</dbReference>
<gene>
    <name evidence="2" type="primary">ycgJ_1</name>
    <name evidence="2" type="ORF">ERS852473_01203</name>
</gene>
<keyword evidence="3" id="KW-1185">Reference proteome</keyword>
<protein>
    <submittedName>
        <fullName evidence="2">Uncharacterized methyltransferase ycgJ</fullName>
        <ecNumber evidence="2">2.1.1.-</ecNumber>
    </submittedName>
</protein>
<evidence type="ECO:0000313" key="3">
    <source>
        <dbReference type="Proteomes" id="UP000095488"/>
    </source>
</evidence>
<feature type="domain" description="Methyltransferase type 11" evidence="1">
    <location>
        <begin position="51"/>
        <end position="145"/>
    </location>
</feature>
<proteinExistence type="predicted"/>
<dbReference type="SUPFAM" id="SSF53335">
    <property type="entry name" value="S-adenosyl-L-methionine-dependent methyltransferases"/>
    <property type="match status" value="1"/>
</dbReference>
<dbReference type="PANTHER" id="PTHR43591:SF24">
    <property type="entry name" value="2-METHOXY-6-POLYPRENYL-1,4-BENZOQUINOL METHYLASE, MITOCHONDRIAL"/>
    <property type="match status" value="1"/>
</dbReference>